<dbReference type="CDD" id="cd06344">
    <property type="entry name" value="PBP1_ABC_HAAT-like"/>
    <property type="match status" value="1"/>
</dbReference>
<dbReference type="Gene3D" id="3.10.105.10">
    <property type="entry name" value="Dipeptide-binding Protein, Domain 3"/>
    <property type="match status" value="1"/>
</dbReference>
<dbReference type="InterPro" id="IPR000914">
    <property type="entry name" value="SBP_5_dom"/>
</dbReference>
<evidence type="ECO:0000256" key="6">
    <source>
        <dbReference type="ARBA" id="ARBA00022970"/>
    </source>
</evidence>
<sequence>MSHCTRCIFWIALLLAPYFLSSCSDGAIEEQKNLHSEERQDDILIGIVAESVNSVFFLQGVEAAVEEINQKGGILGRKIQTVLRYDQGDPDEAKIIAEELADNKDIVAVIGHRKNETAAAAAIIYENAGLLFLSHGAKAPDLTMRKTNYIFRNIPAQDEFGIAMAKRASKEEDINRIVVFHERSDEQKRLADIFKKKAVEEGLKIVATRSYFSGQKNFEDIIAQLKEYQSDDQEGAYDSAVICGNVSDAALLVKQLQEMSQKMFGKTISIIGGDGLDSPELYVVAGKASDGVLIPTVFRADYPDKITQKFVKEFREKNELPPDTWAAQGYDAVHLLAHAMKESSEINSEQIAISLRYLTKWKGVTGSYSFFPQKDHAQEKMPQGDIKGKEIYFKKMMNGHFVFQDHPTDYNEDLFNYLPGRSLRLPLREPITTFDPGFVQSSSDIELCEQLFLGLTGFDPETNEVVPELAEVVPVSNANHTLYTFTIRDEVQWTNGEPVTAYDVFKTIQRNLDPLTGAPHAKDLFVIKNAKLFHEGKLRGENELGVYVYDKNTLVFKLERPTPSFPALVSLPAYRPLPKFAYEQKGDFGITKDIVTNGPYQVTFYEDEGVALKQNEGYYRAADVKIRELRYFHIEQPSMGMALYRNDELDVMGGRYLQIPLEEIAEIKKGPLKEEYHLEKTDAPLFCTYAYVFNSELPPVDNTLVRKAFSAVINRQLLIDAAHGSLGTPATTCIPKTLFKALPLEEREATESLFSPAQAKQWLSEAGYQENKEVPPVKLLIGESVFDRKVAEGVKQFLQHYLEVDLQIEQIDGSRLHYQNQIASGGAEQAHMVMTEVCAAYPDPAAIMNSFAKSFVADFSFSSLTSENKNPVDLIREADASSDPLTREKKYQEADRVLTHEEAVIMPLYHDRPFFLVKPRVKGWKYAPFGGQQLQKYFLKND</sequence>
<comment type="similarity">
    <text evidence="2">Belongs to the bacterial solute-binding protein 5 family.</text>
</comment>
<organism evidence="10">
    <name type="scientific">Candidatus Electrothrix aestuarii</name>
    <dbReference type="NCBI Taxonomy" id="3062594"/>
    <lineage>
        <taxon>Bacteria</taxon>
        <taxon>Pseudomonadati</taxon>
        <taxon>Thermodesulfobacteriota</taxon>
        <taxon>Desulfobulbia</taxon>
        <taxon>Desulfobulbales</taxon>
        <taxon>Desulfobulbaceae</taxon>
        <taxon>Candidatus Electrothrix</taxon>
    </lineage>
</organism>
<dbReference type="PRINTS" id="PR00337">
    <property type="entry name" value="LEUILEVALBP"/>
</dbReference>
<evidence type="ECO:0000256" key="5">
    <source>
        <dbReference type="ARBA" id="ARBA00022729"/>
    </source>
</evidence>
<dbReference type="Pfam" id="PF00496">
    <property type="entry name" value="SBP_bac_5"/>
    <property type="match status" value="1"/>
</dbReference>
<dbReference type="SUPFAM" id="SSF53850">
    <property type="entry name" value="Periplasmic binding protein-like II"/>
    <property type="match status" value="1"/>
</dbReference>
<evidence type="ECO:0000256" key="2">
    <source>
        <dbReference type="ARBA" id="ARBA00005695"/>
    </source>
</evidence>
<feature type="domain" description="Leucine-binding protein" evidence="9">
    <location>
        <begin position="58"/>
        <end position="387"/>
    </location>
</feature>
<keyword evidence="4" id="KW-0813">Transport</keyword>
<dbReference type="GO" id="GO:0006865">
    <property type="term" value="P:amino acid transport"/>
    <property type="evidence" value="ECO:0007669"/>
    <property type="project" value="UniProtKB-KW"/>
</dbReference>
<gene>
    <name evidence="10" type="ORF">Q3M24_04955</name>
</gene>
<keyword evidence="6" id="KW-0029">Amino-acid transport</keyword>
<dbReference type="GO" id="GO:0030313">
    <property type="term" value="C:cell envelope"/>
    <property type="evidence" value="ECO:0007669"/>
    <property type="project" value="UniProtKB-SubCell"/>
</dbReference>
<evidence type="ECO:0000313" key="10">
    <source>
        <dbReference type="EMBL" id="XCN74108.1"/>
    </source>
</evidence>
<dbReference type="KEGG" id="eaj:Q3M24_04955"/>
<dbReference type="InterPro" id="IPR039424">
    <property type="entry name" value="SBP_5"/>
</dbReference>
<evidence type="ECO:0000256" key="4">
    <source>
        <dbReference type="ARBA" id="ARBA00022448"/>
    </source>
</evidence>
<protein>
    <submittedName>
        <fullName evidence="10">ABC transporter substrate-binding protein</fullName>
    </submittedName>
</protein>
<reference evidence="10" key="1">
    <citation type="journal article" date="2024" name="Syst. Appl. Microbiol.">
        <title>First single-strain enrichments of Electrothrix cable bacteria, description of E. aestuarii sp. nov. and E. rattekaaiensis sp. nov., and proposal of a cable bacteria taxonomy following the rules of the SeqCode.</title>
        <authorList>
            <person name="Plum-Jensen L.E."/>
            <person name="Schramm A."/>
            <person name="Marshall I.P.G."/>
        </authorList>
    </citation>
    <scope>NUCLEOTIDE SEQUENCE</scope>
    <source>
        <strain evidence="10">Rat1</strain>
    </source>
</reference>
<dbReference type="Gene3D" id="3.90.76.10">
    <property type="entry name" value="Dipeptide-binding Protein, Domain 1"/>
    <property type="match status" value="1"/>
</dbReference>
<accession>A0AAU8LXU6</accession>
<feature type="signal peptide" evidence="7">
    <location>
        <begin position="1"/>
        <end position="27"/>
    </location>
</feature>
<dbReference type="InterPro" id="IPR028082">
    <property type="entry name" value="Peripla_BP_I"/>
</dbReference>
<reference evidence="10" key="2">
    <citation type="submission" date="2024-06" db="EMBL/GenBank/DDBJ databases">
        <authorList>
            <person name="Plum-Jensen L.E."/>
            <person name="Schramm A."/>
            <person name="Marshall I.P.G."/>
        </authorList>
    </citation>
    <scope>NUCLEOTIDE SEQUENCE</scope>
    <source>
        <strain evidence="10">Rat1</strain>
    </source>
</reference>
<comment type="similarity">
    <text evidence="3">Belongs to the leucine-binding protein family.</text>
</comment>
<dbReference type="PROSITE" id="PS51257">
    <property type="entry name" value="PROKAR_LIPOPROTEIN"/>
    <property type="match status" value="1"/>
</dbReference>
<dbReference type="InterPro" id="IPR028081">
    <property type="entry name" value="Leu-bd"/>
</dbReference>
<proteinExistence type="inferred from homology"/>
<dbReference type="SUPFAM" id="SSF53822">
    <property type="entry name" value="Periplasmic binding protein-like I"/>
    <property type="match status" value="1"/>
</dbReference>
<dbReference type="GO" id="GO:1904680">
    <property type="term" value="F:peptide transmembrane transporter activity"/>
    <property type="evidence" value="ECO:0007669"/>
    <property type="project" value="TreeGrafter"/>
</dbReference>
<evidence type="ECO:0000259" key="8">
    <source>
        <dbReference type="Pfam" id="PF00496"/>
    </source>
</evidence>
<dbReference type="PANTHER" id="PTHR30290">
    <property type="entry name" value="PERIPLASMIC BINDING COMPONENT OF ABC TRANSPORTER"/>
    <property type="match status" value="1"/>
</dbReference>
<dbReference type="PANTHER" id="PTHR30290:SF10">
    <property type="entry name" value="PERIPLASMIC OLIGOPEPTIDE-BINDING PROTEIN-RELATED"/>
    <property type="match status" value="1"/>
</dbReference>
<evidence type="ECO:0000256" key="3">
    <source>
        <dbReference type="ARBA" id="ARBA00010062"/>
    </source>
</evidence>
<evidence type="ECO:0000256" key="1">
    <source>
        <dbReference type="ARBA" id="ARBA00004196"/>
    </source>
</evidence>
<dbReference type="EMBL" id="CP159373">
    <property type="protein sequence ID" value="XCN74108.1"/>
    <property type="molecule type" value="Genomic_DNA"/>
</dbReference>
<dbReference type="Gene3D" id="3.40.190.10">
    <property type="entry name" value="Periplasmic binding protein-like II"/>
    <property type="match status" value="1"/>
</dbReference>
<dbReference type="CDD" id="cd08504">
    <property type="entry name" value="PBP2_OppA"/>
    <property type="match status" value="1"/>
</dbReference>
<dbReference type="Gene3D" id="3.40.50.2300">
    <property type="match status" value="2"/>
</dbReference>
<name>A0AAU8LXU6_9BACT</name>
<dbReference type="GO" id="GO:0015833">
    <property type="term" value="P:peptide transport"/>
    <property type="evidence" value="ECO:0007669"/>
    <property type="project" value="TreeGrafter"/>
</dbReference>
<dbReference type="Pfam" id="PF13458">
    <property type="entry name" value="Peripla_BP_6"/>
    <property type="match status" value="1"/>
</dbReference>
<comment type="subcellular location">
    <subcellularLocation>
        <location evidence="1">Cell envelope</location>
    </subcellularLocation>
</comment>
<evidence type="ECO:0000259" key="9">
    <source>
        <dbReference type="Pfam" id="PF13458"/>
    </source>
</evidence>
<dbReference type="AlphaFoldDB" id="A0AAU8LXU6"/>
<feature type="chain" id="PRO_5043874108" evidence="7">
    <location>
        <begin position="28"/>
        <end position="942"/>
    </location>
</feature>
<feature type="domain" description="Solute-binding protein family 5" evidence="8">
    <location>
        <begin position="464"/>
        <end position="854"/>
    </location>
</feature>
<dbReference type="InterPro" id="IPR000709">
    <property type="entry name" value="Leu_Ile_Val-bd"/>
</dbReference>
<keyword evidence="5 7" id="KW-0732">Signal</keyword>
<evidence type="ECO:0000256" key="7">
    <source>
        <dbReference type="SAM" id="SignalP"/>
    </source>
</evidence>